<name>A0ABX8F802_9BACI</name>
<dbReference type="Pfam" id="PF13185">
    <property type="entry name" value="GAF_2"/>
    <property type="match status" value="1"/>
</dbReference>
<evidence type="ECO:0000313" key="3">
    <source>
        <dbReference type="EMBL" id="QVY60553.1"/>
    </source>
</evidence>
<dbReference type="InterPro" id="IPR029016">
    <property type="entry name" value="GAF-like_dom_sf"/>
</dbReference>
<feature type="transmembrane region" description="Helical" evidence="1">
    <location>
        <begin position="186"/>
        <end position="203"/>
    </location>
</feature>
<dbReference type="SUPFAM" id="SSF55073">
    <property type="entry name" value="Nucleotide cyclase"/>
    <property type="match status" value="1"/>
</dbReference>
<dbReference type="CDD" id="cd01949">
    <property type="entry name" value="GGDEF"/>
    <property type="match status" value="1"/>
</dbReference>
<organism evidence="3 4">
    <name type="scientific">Cytobacillus gottheilii</name>
    <dbReference type="NCBI Taxonomy" id="859144"/>
    <lineage>
        <taxon>Bacteria</taxon>
        <taxon>Bacillati</taxon>
        <taxon>Bacillota</taxon>
        <taxon>Bacilli</taxon>
        <taxon>Bacillales</taxon>
        <taxon>Bacillaceae</taxon>
        <taxon>Cytobacillus</taxon>
    </lineage>
</organism>
<dbReference type="SMART" id="SM00065">
    <property type="entry name" value="GAF"/>
    <property type="match status" value="1"/>
</dbReference>
<dbReference type="SMART" id="SM00267">
    <property type="entry name" value="GGDEF"/>
    <property type="match status" value="1"/>
</dbReference>
<dbReference type="NCBIfam" id="TIGR00254">
    <property type="entry name" value="GGDEF"/>
    <property type="match status" value="1"/>
</dbReference>
<keyword evidence="1" id="KW-0812">Transmembrane</keyword>
<accession>A0ABX8F802</accession>
<dbReference type="InterPro" id="IPR050469">
    <property type="entry name" value="Diguanylate_Cyclase"/>
</dbReference>
<dbReference type="Gene3D" id="3.30.450.40">
    <property type="match status" value="1"/>
</dbReference>
<dbReference type="PANTHER" id="PTHR45138:SF9">
    <property type="entry name" value="DIGUANYLATE CYCLASE DGCM-RELATED"/>
    <property type="match status" value="1"/>
</dbReference>
<dbReference type="Pfam" id="PF00990">
    <property type="entry name" value="GGDEF"/>
    <property type="match status" value="1"/>
</dbReference>
<reference evidence="3 4" key="1">
    <citation type="submission" date="2021-03" db="EMBL/GenBank/DDBJ databases">
        <title>The first data on the complete genome of the tetrodotoxin-producing bacterium.</title>
        <authorList>
            <person name="Melnikova D.I."/>
            <person name="Nijland R."/>
            <person name="Magarlamov T.Y."/>
        </authorList>
    </citation>
    <scope>NUCLEOTIDE SEQUENCE [LARGE SCALE GENOMIC DNA]</scope>
    <source>
        <strain evidence="3 4">1839</strain>
    </source>
</reference>
<dbReference type="InterPro" id="IPR000160">
    <property type="entry name" value="GGDEF_dom"/>
</dbReference>
<keyword evidence="1" id="KW-1133">Transmembrane helix</keyword>
<dbReference type="Gene3D" id="3.30.70.270">
    <property type="match status" value="1"/>
</dbReference>
<proteinExistence type="predicted"/>
<dbReference type="InterPro" id="IPR003018">
    <property type="entry name" value="GAF"/>
</dbReference>
<feature type="transmembrane region" description="Helical" evidence="1">
    <location>
        <begin position="145"/>
        <end position="166"/>
    </location>
</feature>
<dbReference type="InterPro" id="IPR043128">
    <property type="entry name" value="Rev_trsase/Diguanyl_cyclase"/>
</dbReference>
<dbReference type="SUPFAM" id="SSF55781">
    <property type="entry name" value="GAF domain-like"/>
    <property type="match status" value="1"/>
</dbReference>
<feature type="transmembrane region" description="Helical" evidence="1">
    <location>
        <begin position="66"/>
        <end position="95"/>
    </location>
</feature>
<feature type="transmembrane region" description="Helical" evidence="1">
    <location>
        <begin position="208"/>
        <end position="228"/>
    </location>
</feature>
<keyword evidence="4" id="KW-1185">Reference proteome</keyword>
<feature type="transmembrane region" description="Helical" evidence="1">
    <location>
        <begin position="42"/>
        <end position="59"/>
    </location>
</feature>
<evidence type="ECO:0000313" key="4">
    <source>
        <dbReference type="Proteomes" id="UP000679247"/>
    </source>
</evidence>
<evidence type="ECO:0000256" key="1">
    <source>
        <dbReference type="SAM" id="Phobius"/>
    </source>
</evidence>
<dbReference type="PANTHER" id="PTHR45138">
    <property type="entry name" value="REGULATORY COMPONENTS OF SENSORY TRANSDUCTION SYSTEM"/>
    <property type="match status" value="1"/>
</dbReference>
<dbReference type="PROSITE" id="PS50887">
    <property type="entry name" value="GGDEF"/>
    <property type="match status" value="1"/>
</dbReference>
<dbReference type="InterPro" id="IPR029787">
    <property type="entry name" value="Nucleotide_cyclase"/>
</dbReference>
<protein>
    <submittedName>
        <fullName evidence="3">GGDEF domain-containing protein</fullName>
    </submittedName>
</protein>
<feature type="transmembrane region" description="Helical" evidence="1">
    <location>
        <begin position="115"/>
        <end position="133"/>
    </location>
</feature>
<keyword evidence="1" id="KW-0472">Membrane</keyword>
<evidence type="ECO:0000259" key="2">
    <source>
        <dbReference type="PROSITE" id="PS50887"/>
    </source>
</evidence>
<dbReference type="EMBL" id="CP071709">
    <property type="protein sequence ID" value="QVY60553.1"/>
    <property type="molecule type" value="Genomic_DNA"/>
</dbReference>
<feature type="domain" description="GGDEF" evidence="2">
    <location>
        <begin position="432"/>
        <end position="574"/>
    </location>
</feature>
<feature type="transmembrane region" description="Helical" evidence="1">
    <location>
        <begin position="12"/>
        <end position="30"/>
    </location>
</feature>
<sequence>MKMKVKYKKIIWAAWILLMPASLWIAYHFYPPPVEAVPLTDLAAFFLLTFLVALLPVVINNTPVFLLQWVSMAVFLLFGLFIEILLAQFAIFVLLARLNISKNKQLYRLPLNSSMFLLVSLFSGMLYYAVGGVSGDQLTYNTESFFIALLYPVFYYILNLLFLIFIDTVLTDKKKFLFGKDMVWDMLSSLASFPVGYVLFILYKEIGVIAVLCVGIPFASLSLIMSLYSSSENVNAYLQKVSEIGHQLAERLKVGAVLDLFMEKLIQMLPADYAYLMDIVDGKELQIIRSYENGQINRAVMKPLKKGEGISGFVWEQKKGVLFKTRKDWQLLIKGYVPANIESIVSVPVVRNSEVTGVLFLASTRKAVFDKSLLMIVDILCSHLAIAVENANHYEKTKEKSERCALTKLYNYRYLEKRLNNEFAKLAKQEIYTLSLIILDLDHFKSINDNYGHQSGNEILCELANRLTAATGDSGIVARYGGEEFVIVLPNYPKHEAIQFAETLRLLLANKPFQLSQHIGVEQIDLEIQITASFGVAAAPENAEDPMTLIRHADRALYTGAKRAGRNKVAEYVK</sequence>
<gene>
    <name evidence="3" type="ORF">J1899_16270</name>
</gene>
<dbReference type="Proteomes" id="UP000679247">
    <property type="component" value="Chromosome"/>
</dbReference>